<evidence type="ECO:0000259" key="6">
    <source>
        <dbReference type="Pfam" id="PF25973"/>
    </source>
</evidence>
<comment type="caution">
    <text evidence="7">The sequence shown here is derived from an EMBL/GenBank/DDBJ whole genome shotgun (WGS) entry which is preliminary data.</text>
</comment>
<dbReference type="Gene3D" id="2.40.420.20">
    <property type="match status" value="1"/>
</dbReference>
<evidence type="ECO:0000256" key="1">
    <source>
        <dbReference type="ARBA" id="ARBA00009477"/>
    </source>
</evidence>
<accession>A0A2T0VWZ3</accession>
<feature type="compositionally biased region" description="Basic and acidic residues" evidence="3">
    <location>
        <begin position="1"/>
        <end position="10"/>
    </location>
</feature>
<evidence type="ECO:0000313" key="7">
    <source>
        <dbReference type="EMBL" id="PRY76356.1"/>
    </source>
</evidence>
<dbReference type="Gene3D" id="2.40.30.170">
    <property type="match status" value="1"/>
</dbReference>
<proteinExistence type="inferred from homology"/>
<dbReference type="OrthoDB" id="9806939at2"/>
<dbReference type="Gene3D" id="1.10.287.470">
    <property type="entry name" value="Helix hairpin bin"/>
    <property type="match status" value="1"/>
</dbReference>
<gene>
    <name evidence="7" type="ORF">CLV80_109156</name>
</gene>
<feature type="transmembrane region" description="Helical" evidence="4">
    <location>
        <begin position="39"/>
        <end position="60"/>
    </location>
</feature>
<dbReference type="NCBIfam" id="TIGR01730">
    <property type="entry name" value="RND_mfp"/>
    <property type="match status" value="1"/>
</dbReference>
<keyword evidence="4" id="KW-0812">Transmembrane</keyword>
<feature type="domain" description="CzcB-like barrel-sandwich hybrid" evidence="6">
    <location>
        <begin position="112"/>
        <end position="251"/>
    </location>
</feature>
<evidence type="ECO:0000256" key="4">
    <source>
        <dbReference type="SAM" id="Phobius"/>
    </source>
</evidence>
<dbReference type="PANTHER" id="PTHR30469">
    <property type="entry name" value="MULTIDRUG RESISTANCE PROTEIN MDTA"/>
    <property type="match status" value="1"/>
</dbReference>
<dbReference type="Gene3D" id="2.40.50.100">
    <property type="match status" value="1"/>
</dbReference>
<protein>
    <submittedName>
        <fullName evidence="7">RND family efflux transporter MFP subunit</fullName>
    </submittedName>
</protein>
<feature type="domain" description="CusB-like beta-barrel" evidence="5">
    <location>
        <begin position="261"/>
        <end position="326"/>
    </location>
</feature>
<evidence type="ECO:0000256" key="2">
    <source>
        <dbReference type="SAM" id="Coils"/>
    </source>
</evidence>
<feature type="region of interest" description="Disordered" evidence="3">
    <location>
        <begin position="1"/>
        <end position="30"/>
    </location>
</feature>
<dbReference type="AlphaFoldDB" id="A0A2T0VWZ3"/>
<feature type="compositionally biased region" description="Basic and acidic residues" evidence="3">
    <location>
        <begin position="18"/>
        <end position="30"/>
    </location>
</feature>
<dbReference type="InterPro" id="IPR058792">
    <property type="entry name" value="Beta-barrel_RND_2"/>
</dbReference>
<dbReference type="SUPFAM" id="SSF111369">
    <property type="entry name" value="HlyD-like secretion proteins"/>
    <property type="match status" value="1"/>
</dbReference>
<dbReference type="Proteomes" id="UP000238007">
    <property type="component" value="Unassembled WGS sequence"/>
</dbReference>
<dbReference type="GO" id="GO:0015562">
    <property type="term" value="F:efflux transmembrane transporter activity"/>
    <property type="evidence" value="ECO:0007669"/>
    <property type="project" value="TreeGrafter"/>
</dbReference>
<dbReference type="FunFam" id="2.40.30.170:FF:000010">
    <property type="entry name" value="Efflux RND transporter periplasmic adaptor subunit"/>
    <property type="match status" value="1"/>
</dbReference>
<keyword evidence="2" id="KW-0175">Coiled coil</keyword>
<organism evidence="7 8">
    <name type="scientific">Yoonia maritima</name>
    <dbReference type="NCBI Taxonomy" id="1435347"/>
    <lineage>
        <taxon>Bacteria</taxon>
        <taxon>Pseudomonadati</taxon>
        <taxon>Pseudomonadota</taxon>
        <taxon>Alphaproteobacteria</taxon>
        <taxon>Rhodobacterales</taxon>
        <taxon>Paracoccaceae</taxon>
        <taxon>Yoonia</taxon>
    </lineage>
</organism>
<keyword evidence="8" id="KW-1185">Reference proteome</keyword>
<feature type="coiled-coil region" evidence="2">
    <location>
        <begin position="188"/>
        <end position="222"/>
    </location>
</feature>
<evidence type="ECO:0000256" key="3">
    <source>
        <dbReference type="SAM" id="MobiDB-lite"/>
    </source>
</evidence>
<name>A0A2T0VWZ3_9RHOB</name>
<comment type="similarity">
    <text evidence="1">Belongs to the membrane fusion protein (MFP) (TC 8.A.1) family.</text>
</comment>
<dbReference type="InterPro" id="IPR006143">
    <property type="entry name" value="RND_pump_MFP"/>
</dbReference>
<dbReference type="EMBL" id="PVTP01000009">
    <property type="protein sequence ID" value="PRY76356.1"/>
    <property type="molecule type" value="Genomic_DNA"/>
</dbReference>
<dbReference type="InterPro" id="IPR058647">
    <property type="entry name" value="BSH_CzcB-like"/>
</dbReference>
<reference evidence="7 8" key="1">
    <citation type="submission" date="2018-03" db="EMBL/GenBank/DDBJ databases">
        <title>Genomic Encyclopedia of Archaeal and Bacterial Type Strains, Phase II (KMG-II): from individual species to whole genera.</title>
        <authorList>
            <person name="Goeker M."/>
        </authorList>
    </citation>
    <scope>NUCLEOTIDE SEQUENCE [LARGE SCALE GENOMIC DNA]</scope>
    <source>
        <strain evidence="7 8">DSM 101533</strain>
    </source>
</reference>
<evidence type="ECO:0000259" key="5">
    <source>
        <dbReference type="Pfam" id="PF25954"/>
    </source>
</evidence>
<dbReference type="PANTHER" id="PTHR30469:SF15">
    <property type="entry name" value="HLYD FAMILY OF SECRETION PROTEINS"/>
    <property type="match status" value="1"/>
</dbReference>
<dbReference type="RefSeq" id="WP_106358458.1">
    <property type="nucleotide sequence ID" value="NZ_PVTP01000009.1"/>
</dbReference>
<keyword evidence="4" id="KW-0472">Membrane</keyword>
<dbReference type="GO" id="GO:1990281">
    <property type="term" value="C:efflux pump complex"/>
    <property type="evidence" value="ECO:0007669"/>
    <property type="project" value="TreeGrafter"/>
</dbReference>
<dbReference type="Pfam" id="PF25973">
    <property type="entry name" value="BSH_CzcB"/>
    <property type="match status" value="1"/>
</dbReference>
<keyword evidence="4" id="KW-1133">Transmembrane helix</keyword>
<dbReference type="Pfam" id="PF25954">
    <property type="entry name" value="Beta-barrel_RND_2"/>
    <property type="match status" value="1"/>
</dbReference>
<sequence length="409" mass="43462">MTKPTHDAPKPEWALTSREQKVAKAKAEGRKPPRRRWPWVVLAILVVGGSALTSGALTGVTEPAETAVVVAVEKPHEVVMQILPSELTKIAPQTLRETVRITGSLGPIRELSIPAEVSGHIDLVSHRAGDWVETGDMLVRIDIETLRNQLEQSRATADATRAQLDYANTQLERTQSLVDRGVATSSSFDSVAANVQQLKANLVALEQQVATAERSLTKATISAPFSGIIAERTVDPGTFVSVGAPLMTLVDISSLELEGVVPVNYAPRITIGQTVDVTADGFGDQPFSGTVERIAPVAASGTRMLPIFATIDNASGALRGGMFASGVLVLEAKPDAIGVAVNALRNDEAGDFVLKRAGDRVVRQSVTVARTWDRGRLVEVTQGLSPGDVIVSAPLERLQPDMAITVVEG</sequence>
<evidence type="ECO:0000313" key="8">
    <source>
        <dbReference type="Proteomes" id="UP000238007"/>
    </source>
</evidence>